<organism evidence="2">
    <name type="scientific">Lyngbya confervoides BDU141951</name>
    <dbReference type="NCBI Taxonomy" id="1574623"/>
    <lineage>
        <taxon>Bacteria</taxon>
        <taxon>Bacillati</taxon>
        <taxon>Cyanobacteriota</taxon>
        <taxon>Cyanophyceae</taxon>
        <taxon>Oscillatoriophycideae</taxon>
        <taxon>Oscillatoriales</taxon>
        <taxon>Microcoleaceae</taxon>
        <taxon>Lyngbya</taxon>
    </lineage>
</organism>
<dbReference type="EMBL" id="JTHE02000003">
    <property type="protein sequence ID" value="NEV67660.1"/>
    <property type="molecule type" value="Genomic_DNA"/>
</dbReference>
<reference evidence="2" key="1">
    <citation type="submission" date="2014-11" db="EMBL/GenBank/DDBJ databases">
        <authorList>
            <person name="Malar M.C."/>
            <person name="Sen D."/>
            <person name="Tripathy S."/>
        </authorList>
    </citation>
    <scope>NUCLEOTIDE SEQUENCE</scope>
    <source>
        <strain evidence="2">BDU141951</strain>
    </source>
</reference>
<evidence type="ECO:0000313" key="2">
    <source>
        <dbReference type="EMBL" id="NEV67660.1"/>
    </source>
</evidence>
<gene>
    <name evidence="2" type="ORF">QQ91_011075</name>
</gene>
<dbReference type="Pfam" id="PF21986">
    <property type="entry name" value="AH_C"/>
    <property type="match status" value="1"/>
</dbReference>
<feature type="domain" description="Allophanate hydrolase C-terminal" evidence="1">
    <location>
        <begin position="6"/>
        <end position="125"/>
    </location>
</feature>
<dbReference type="InterPro" id="IPR053844">
    <property type="entry name" value="AH_C"/>
</dbReference>
<reference evidence="2" key="2">
    <citation type="journal article" date="2015" name="Genome Announc.">
        <title>Draft Genome Sequence of Filamentous Marine Cyanobacterium Lyngbya confervoides Strain BDU141951.</title>
        <authorList>
            <person name="Chandrababunaidu M.M."/>
            <person name="Sen D."/>
            <person name="Tripathy S."/>
        </authorList>
    </citation>
    <scope>NUCLEOTIDE SEQUENCE</scope>
    <source>
        <strain evidence="2">BDU141951</strain>
    </source>
</reference>
<proteinExistence type="predicted"/>
<reference evidence="2" key="3">
    <citation type="submission" date="2020-02" db="EMBL/GenBank/DDBJ databases">
        <authorList>
            <person name="Sarangi A.N."/>
            <person name="Ghosh S."/>
            <person name="Mukherjee M."/>
            <person name="Tripathy S."/>
        </authorList>
    </citation>
    <scope>NUCLEOTIDE SEQUENCE</scope>
    <source>
        <strain evidence="2">BDU141951</strain>
    </source>
</reference>
<protein>
    <submittedName>
        <fullName evidence="2">Glutamyl-tRNA amidotransferase</fullName>
    </submittedName>
</protein>
<name>A0A0C1UPV6_9CYAN</name>
<dbReference type="AlphaFoldDB" id="A0A0C1UPV6"/>
<sequence length="129" mass="13761">MTETLKLAVNGTLMRGLALNPNLLNVGATFDCETQTEPAYRLWTIDDQYPAMIRVAEGGAAIAVEIWQVPLAGLGIVLGQEPPGLAIGKVKLATGETVLGVIGEPLTVKDKPEITQFGGWRAYQASLKQ</sequence>
<evidence type="ECO:0000259" key="1">
    <source>
        <dbReference type="Pfam" id="PF21986"/>
    </source>
</evidence>
<accession>A0A0C1UPV6</accession>
<dbReference type="Gene3D" id="3.10.490.10">
    <property type="entry name" value="Gamma-glutamyl cyclotransferase-like"/>
    <property type="match status" value="1"/>
</dbReference>
<comment type="caution">
    <text evidence="2">The sequence shown here is derived from an EMBL/GenBank/DDBJ whole genome shotgun (WGS) entry which is preliminary data.</text>
</comment>